<feature type="compositionally biased region" description="Polar residues" evidence="1">
    <location>
        <begin position="62"/>
        <end position="77"/>
    </location>
</feature>
<proteinExistence type="predicted"/>
<dbReference type="AlphaFoldDB" id="A0A2S4KVZ1"/>
<gene>
    <name evidence="2" type="ORF">TPAR_05420</name>
</gene>
<dbReference type="OrthoDB" id="5346581at2759"/>
<comment type="caution">
    <text evidence="2">The sequence shown here is derived from an EMBL/GenBank/DDBJ whole genome shotgun (WGS) entry which is preliminary data.</text>
</comment>
<dbReference type="EMBL" id="PKSG01000528">
    <property type="protein sequence ID" value="POR34375.1"/>
    <property type="molecule type" value="Genomic_DNA"/>
</dbReference>
<accession>A0A2S4KVZ1</accession>
<evidence type="ECO:0000313" key="2">
    <source>
        <dbReference type="EMBL" id="POR34375.1"/>
    </source>
</evidence>
<organism evidence="2 3">
    <name type="scientific">Tolypocladium paradoxum</name>
    <dbReference type="NCBI Taxonomy" id="94208"/>
    <lineage>
        <taxon>Eukaryota</taxon>
        <taxon>Fungi</taxon>
        <taxon>Dikarya</taxon>
        <taxon>Ascomycota</taxon>
        <taxon>Pezizomycotina</taxon>
        <taxon>Sordariomycetes</taxon>
        <taxon>Hypocreomycetidae</taxon>
        <taxon>Hypocreales</taxon>
        <taxon>Ophiocordycipitaceae</taxon>
        <taxon>Tolypocladium</taxon>
    </lineage>
</organism>
<keyword evidence="3" id="KW-1185">Reference proteome</keyword>
<evidence type="ECO:0000256" key="1">
    <source>
        <dbReference type="SAM" id="MobiDB-lite"/>
    </source>
</evidence>
<reference evidence="2 3" key="1">
    <citation type="submission" date="2018-01" db="EMBL/GenBank/DDBJ databases">
        <title>Harnessing the power of phylogenomics to disentangle the directionality and signatures of interkingdom host jumping in the parasitic fungal genus Tolypocladium.</title>
        <authorList>
            <person name="Quandt C.A."/>
            <person name="Patterson W."/>
            <person name="Spatafora J.W."/>
        </authorList>
    </citation>
    <scope>NUCLEOTIDE SEQUENCE [LARGE SCALE GENOMIC DNA]</scope>
    <source>
        <strain evidence="2 3">NRBC 100945</strain>
    </source>
</reference>
<evidence type="ECO:0000313" key="3">
    <source>
        <dbReference type="Proteomes" id="UP000237481"/>
    </source>
</evidence>
<feature type="region of interest" description="Disordered" evidence="1">
    <location>
        <begin position="189"/>
        <end position="215"/>
    </location>
</feature>
<dbReference type="Proteomes" id="UP000237481">
    <property type="component" value="Unassembled WGS sequence"/>
</dbReference>
<protein>
    <submittedName>
        <fullName evidence="2">Uncharacterized protein</fullName>
    </submittedName>
</protein>
<name>A0A2S4KVZ1_9HYPO</name>
<sequence length="244" mass="27835">MAGSPGSRAFPTRPTGLVAVAVHGVAVELHRKTMDTNTHKGDELSLWKDTSRRRRSLVGVPSTWSTSNASSNMNGTATTTSIHKVSPTVWDTGLKHEFSVVSSCSTDGTLKLPARSRYVLNILLQFHQWFAHQPNAIYSHSDRQKVTYRIWQLLDSQKQRLLDFPKLEHEDVQIASPLPILCSHDNRRRIDPEEPLSPNDPDRRLRDVNTSLDWPTFDDWNESRQRAFERKWAIDYPDYTSGSD</sequence>
<feature type="region of interest" description="Disordered" evidence="1">
    <location>
        <begin position="58"/>
        <end position="77"/>
    </location>
</feature>